<reference evidence="10" key="1">
    <citation type="submission" date="2021-02" db="EMBL/GenBank/DDBJ databases">
        <authorList>
            <person name="Nowell W R."/>
        </authorList>
    </citation>
    <scope>NUCLEOTIDE SEQUENCE</scope>
</reference>
<sequence length="257" mass="29359">MAVRATRLQSAKPLTLSRWWTNGYHGQSIAFVDQTVLFYAIDDGLRFHDFVDPSNQTCLTVQANGIGVGVFAGNADIHLFAFADYQRPPIIHLRQYPSLQEIKQFTDGAELEYSALEFSATEELLSLSTSPDYLLTIWNWRTGVKLAQCETTKKPPVEISFNPNSWYDIGILYRDQINLYTCERRNDKYVLFERQLTLELFNQTVAHNQPTYQQTKTKQSNPLRVADVIRRFPSRFSFTLVDSTIGTDKGTSVKLVG</sequence>
<evidence type="ECO:0000256" key="8">
    <source>
        <dbReference type="ARBA" id="ARBA00023605"/>
    </source>
</evidence>
<comment type="caution">
    <text evidence="10">The sequence shown here is derived from an EMBL/GenBank/DDBJ whole genome shotgun (WGS) entry which is preliminary data.</text>
</comment>
<evidence type="ECO:0000313" key="11">
    <source>
        <dbReference type="Proteomes" id="UP000663873"/>
    </source>
</evidence>
<gene>
    <name evidence="10" type="ORF">UJA718_LOCUS16148</name>
</gene>
<dbReference type="GO" id="GO:0005930">
    <property type="term" value="C:axoneme"/>
    <property type="evidence" value="ECO:0007669"/>
    <property type="project" value="UniProtKB-SubCell"/>
</dbReference>
<dbReference type="SUPFAM" id="SSF50978">
    <property type="entry name" value="WD40 repeat-like"/>
    <property type="match status" value="1"/>
</dbReference>
<name>A0A820L7I3_9BILA</name>
<dbReference type="InterPro" id="IPR015943">
    <property type="entry name" value="WD40/YVTN_repeat-like_dom_sf"/>
</dbReference>
<proteinExistence type="inferred from homology"/>
<evidence type="ECO:0000256" key="6">
    <source>
        <dbReference type="ARBA" id="ARBA00023212"/>
    </source>
</evidence>
<comment type="subcellular location">
    <subcellularLocation>
        <location evidence="1">Cytoplasm</location>
        <location evidence="1">Cytoskeleton</location>
        <location evidence="1">Cilium axoneme</location>
    </subcellularLocation>
</comment>
<keyword evidence="4" id="KW-0677">Repeat</keyword>
<evidence type="ECO:0000256" key="9">
    <source>
        <dbReference type="ARBA" id="ARBA00023662"/>
    </source>
</evidence>
<feature type="non-terminal residue" evidence="10">
    <location>
        <position position="1"/>
    </location>
</feature>
<dbReference type="PANTHER" id="PTHR14885:SF1">
    <property type="entry name" value="CILIA- AND FLAGELLA-ASSOCIATED PROTEIN 43"/>
    <property type="match status" value="1"/>
</dbReference>
<evidence type="ECO:0000256" key="7">
    <source>
        <dbReference type="ARBA" id="ARBA00023273"/>
    </source>
</evidence>
<protein>
    <recommendedName>
        <fullName evidence="9">Cilia- and flagella-associated protein 43</fullName>
    </recommendedName>
</protein>
<keyword evidence="3" id="KW-0853">WD repeat</keyword>
<evidence type="ECO:0000256" key="2">
    <source>
        <dbReference type="ARBA" id="ARBA00022490"/>
    </source>
</evidence>
<dbReference type="Gene3D" id="2.130.10.10">
    <property type="entry name" value="YVTN repeat-like/Quinoprotein amine dehydrogenase"/>
    <property type="match status" value="1"/>
</dbReference>
<organism evidence="10 11">
    <name type="scientific">Rotaria socialis</name>
    <dbReference type="NCBI Taxonomy" id="392032"/>
    <lineage>
        <taxon>Eukaryota</taxon>
        <taxon>Metazoa</taxon>
        <taxon>Spiralia</taxon>
        <taxon>Gnathifera</taxon>
        <taxon>Rotifera</taxon>
        <taxon>Eurotatoria</taxon>
        <taxon>Bdelloidea</taxon>
        <taxon>Philodinida</taxon>
        <taxon>Philodinidae</taxon>
        <taxon>Rotaria</taxon>
    </lineage>
</organism>
<dbReference type="GO" id="GO:0003341">
    <property type="term" value="P:cilium movement"/>
    <property type="evidence" value="ECO:0007669"/>
    <property type="project" value="UniProtKB-ARBA"/>
</dbReference>
<evidence type="ECO:0000313" key="10">
    <source>
        <dbReference type="EMBL" id="CAF4356463.1"/>
    </source>
</evidence>
<keyword evidence="7" id="KW-0966">Cell projection</keyword>
<dbReference type="InterPro" id="IPR036322">
    <property type="entry name" value="WD40_repeat_dom_sf"/>
</dbReference>
<accession>A0A820L7I3</accession>
<dbReference type="PANTHER" id="PTHR14885">
    <property type="entry name" value="CILIA- AND FLAGELLA-ASSOCIATED PROTEIN 43-RELATED"/>
    <property type="match status" value="1"/>
</dbReference>
<dbReference type="GO" id="GO:0060271">
    <property type="term" value="P:cilium assembly"/>
    <property type="evidence" value="ECO:0007669"/>
    <property type="project" value="TreeGrafter"/>
</dbReference>
<dbReference type="Proteomes" id="UP000663873">
    <property type="component" value="Unassembled WGS sequence"/>
</dbReference>
<keyword evidence="2" id="KW-0963">Cytoplasm</keyword>
<evidence type="ECO:0000256" key="1">
    <source>
        <dbReference type="ARBA" id="ARBA00004430"/>
    </source>
</evidence>
<dbReference type="AlphaFoldDB" id="A0A820L7I3"/>
<keyword evidence="6" id="KW-0206">Cytoskeleton</keyword>
<comment type="similarity">
    <text evidence="8">Belongs to the CFAP43 family.</text>
</comment>
<evidence type="ECO:0000256" key="5">
    <source>
        <dbReference type="ARBA" id="ARBA00023054"/>
    </source>
</evidence>
<keyword evidence="5" id="KW-0175">Coiled coil</keyword>
<keyword evidence="11" id="KW-1185">Reference proteome</keyword>
<dbReference type="EMBL" id="CAJOBP010002472">
    <property type="protein sequence ID" value="CAF4356463.1"/>
    <property type="molecule type" value="Genomic_DNA"/>
</dbReference>
<evidence type="ECO:0000256" key="3">
    <source>
        <dbReference type="ARBA" id="ARBA00022574"/>
    </source>
</evidence>
<evidence type="ECO:0000256" key="4">
    <source>
        <dbReference type="ARBA" id="ARBA00022737"/>
    </source>
</evidence>